<accession>A0A1H1Y376</accession>
<dbReference type="Pfam" id="PF00294">
    <property type="entry name" value="PfkB"/>
    <property type="match status" value="1"/>
</dbReference>
<dbReference type="STRING" id="652787.SAMN05216490_2616"/>
<gene>
    <name evidence="7" type="ORF">SAMN05216490_2616</name>
</gene>
<evidence type="ECO:0000256" key="4">
    <source>
        <dbReference type="ARBA" id="ARBA00022777"/>
    </source>
</evidence>
<evidence type="ECO:0000313" key="7">
    <source>
        <dbReference type="EMBL" id="SDT15842.1"/>
    </source>
</evidence>
<comment type="similarity">
    <text evidence="1">Belongs to the carbohydrate kinase PfkB family.</text>
</comment>
<evidence type="ECO:0000259" key="6">
    <source>
        <dbReference type="Pfam" id="PF00294"/>
    </source>
</evidence>
<dbReference type="PANTHER" id="PTHR43085:SF1">
    <property type="entry name" value="PSEUDOURIDINE KINASE-RELATED"/>
    <property type="match status" value="1"/>
</dbReference>
<organism evidence="7 8">
    <name type="scientific">Mucilaginibacter mallensis</name>
    <dbReference type="NCBI Taxonomy" id="652787"/>
    <lineage>
        <taxon>Bacteria</taxon>
        <taxon>Pseudomonadati</taxon>
        <taxon>Bacteroidota</taxon>
        <taxon>Sphingobacteriia</taxon>
        <taxon>Sphingobacteriales</taxon>
        <taxon>Sphingobacteriaceae</taxon>
        <taxon>Mucilaginibacter</taxon>
    </lineage>
</organism>
<evidence type="ECO:0000256" key="5">
    <source>
        <dbReference type="ARBA" id="ARBA00022840"/>
    </source>
</evidence>
<reference evidence="7 8" key="1">
    <citation type="submission" date="2016-10" db="EMBL/GenBank/DDBJ databases">
        <authorList>
            <person name="de Groot N.N."/>
        </authorList>
    </citation>
    <scope>NUCLEOTIDE SEQUENCE [LARGE SCALE GENOMIC DNA]</scope>
    <source>
        <strain evidence="7 8">MP1X4</strain>
    </source>
</reference>
<dbReference type="GO" id="GO:0016301">
    <property type="term" value="F:kinase activity"/>
    <property type="evidence" value="ECO:0007669"/>
    <property type="project" value="UniProtKB-KW"/>
</dbReference>
<dbReference type="Proteomes" id="UP000199679">
    <property type="component" value="Chromosome I"/>
</dbReference>
<dbReference type="InterPro" id="IPR029056">
    <property type="entry name" value="Ribokinase-like"/>
</dbReference>
<evidence type="ECO:0000256" key="1">
    <source>
        <dbReference type="ARBA" id="ARBA00010688"/>
    </source>
</evidence>
<dbReference type="SUPFAM" id="SSF53613">
    <property type="entry name" value="Ribokinase-like"/>
    <property type="match status" value="1"/>
</dbReference>
<name>A0A1H1Y376_MUCMA</name>
<keyword evidence="8" id="KW-1185">Reference proteome</keyword>
<protein>
    <submittedName>
        <fullName evidence="7">2-dehydro-3-deoxygluconokinase</fullName>
    </submittedName>
</protein>
<keyword evidence="2" id="KW-0808">Transferase</keyword>
<evidence type="ECO:0000313" key="8">
    <source>
        <dbReference type="Proteomes" id="UP000199679"/>
    </source>
</evidence>
<dbReference type="Gene3D" id="3.40.1190.20">
    <property type="match status" value="1"/>
</dbReference>
<dbReference type="InterPro" id="IPR011611">
    <property type="entry name" value="PfkB_dom"/>
</dbReference>
<dbReference type="GO" id="GO:0005524">
    <property type="term" value="F:ATP binding"/>
    <property type="evidence" value="ECO:0007669"/>
    <property type="project" value="UniProtKB-KW"/>
</dbReference>
<keyword evidence="4 7" id="KW-0418">Kinase</keyword>
<feature type="domain" description="Carbohydrate kinase PfkB" evidence="6">
    <location>
        <begin position="13"/>
        <end position="322"/>
    </location>
</feature>
<dbReference type="PANTHER" id="PTHR43085">
    <property type="entry name" value="HEXOKINASE FAMILY MEMBER"/>
    <property type="match status" value="1"/>
</dbReference>
<dbReference type="EMBL" id="LT629740">
    <property type="protein sequence ID" value="SDT15842.1"/>
    <property type="molecule type" value="Genomic_DNA"/>
</dbReference>
<dbReference type="RefSeq" id="WP_091373339.1">
    <property type="nucleotide sequence ID" value="NZ_LT629740.1"/>
</dbReference>
<dbReference type="OrthoDB" id="9813569at2"/>
<dbReference type="CDD" id="cd01166">
    <property type="entry name" value="KdgK"/>
    <property type="match status" value="1"/>
</dbReference>
<sequence length="347" mass="38442">MDKQFNKKKYTGSVLCFGELLFRISLDAGGNWLKNNAVPFFMGGAELNVATALSLWDVPSQYFTALPDNHMSAQITVHLKSKDIDPSKIYHHGDRVGLYILTKGADLKNDSLIYDRAHSAFAELKPGMIDWDKVLDGVSWFHFSAICPAINQHVADVCKEALIAASAKGITISIDLNYRSKLWQYGKTPVQVIPELVQYCDLVMGNIWAAEIMLGIPVEEGLHAVGQKAKYLDAALQTSKHITEKHPKCKAVANTFRFDNNEGITYYTSLYTGGEYHSTIDHAALKIINKVGSGDCFMAGLIYGFYNSHEPAEILEFATLAAFDKLFIDADATSKTVEEIKTTTITK</sequence>
<keyword evidence="3" id="KW-0547">Nucleotide-binding</keyword>
<evidence type="ECO:0000256" key="3">
    <source>
        <dbReference type="ARBA" id="ARBA00022741"/>
    </source>
</evidence>
<dbReference type="InterPro" id="IPR050306">
    <property type="entry name" value="PfkB_Carbo_kinase"/>
</dbReference>
<dbReference type="AlphaFoldDB" id="A0A1H1Y376"/>
<proteinExistence type="inferred from homology"/>
<evidence type="ECO:0000256" key="2">
    <source>
        <dbReference type="ARBA" id="ARBA00022679"/>
    </source>
</evidence>
<keyword evidence="5" id="KW-0067">ATP-binding</keyword>